<evidence type="ECO:0000313" key="2">
    <source>
        <dbReference type="EMBL" id="OUE20312.1"/>
    </source>
</evidence>
<dbReference type="GO" id="GO:0016747">
    <property type="term" value="F:acyltransferase activity, transferring groups other than amino-acyl groups"/>
    <property type="evidence" value="ECO:0007669"/>
    <property type="project" value="InterPro"/>
</dbReference>
<gene>
    <name evidence="2" type="primary">ydaF_3</name>
    <name evidence="2" type="ORF">BFL36_11660</name>
</gene>
<proteinExistence type="predicted"/>
<dbReference type="PROSITE" id="PS51186">
    <property type="entry name" value="GNAT"/>
    <property type="match status" value="1"/>
</dbReference>
<dbReference type="InterPro" id="IPR000182">
    <property type="entry name" value="GNAT_dom"/>
</dbReference>
<evidence type="ECO:0000313" key="3">
    <source>
        <dbReference type="Proteomes" id="UP000195011"/>
    </source>
</evidence>
<dbReference type="InterPro" id="IPR016181">
    <property type="entry name" value="Acyl_CoA_acyltransferase"/>
</dbReference>
<dbReference type="CDD" id="cd04301">
    <property type="entry name" value="NAT_SF"/>
    <property type="match status" value="1"/>
</dbReference>
<dbReference type="Pfam" id="PF13302">
    <property type="entry name" value="Acetyltransf_3"/>
    <property type="match status" value="1"/>
</dbReference>
<dbReference type="SUPFAM" id="SSF55729">
    <property type="entry name" value="Acyl-CoA N-acyltransferases (Nat)"/>
    <property type="match status" value="1"/>
</dbReference>
<evidence type="ECO:0000259" key="1">
    <source>
        <dbReference type="PROSITE" id="PS51186"/>
    </source>
</evidence>
<dbReference type="PANTHER" id="PTHR43792">
    <property type="entry name" value="GNAT FAMILY, PUTATIVE (AFU_ORTHOLOGUE AFUA_3G00765)-RELATED-RELATED"/>
    <property type="match status" value="1"/>
</dbReference>
<dbReference type="Gene3D" id="3.40.630.30">
    <property type="match status" value="1"/>
</dbReference>
<organism evidence="2 3">
    <name type="scientific">Clavibacter michiganensis</name>
    <dbReference type="NCBI Taxonomy" id="28447"/>
    <lineage>
        <taxon>Bacteria</taxon>
        <taxon>Bacillati</taxon>
        <taxon>Actinomycetota</taxon>
        <taxon>Actinomycetes</taxon>
        <taxon>Micrococcales</taxon>
        <taxon>Microbacteriaceae</taxon>
        <taxon>Clavibacter</taxon>
    </lineage>
</organism>
<dbReference type="Proteomes" id="UP000195011">
    <property type="component" value="Unassembled WGS sequence"/>
</dbReference>
<comment type="caution">
    <text evidence="2">The sequence shown here is derived from an EMBL/GenBank/DDBJ whole genome shotgun (WGS) entry which is preliminary data.</text>
</comment>
<name>A0A251Y7R5_9MICO</name>
<dbReference type="AlphaFoldDB" id="A0A251Y7R5"/>
<protein>
    <submittedName>
        <fullName evidence="2">Putative ribosomal N-acetyltransferase YdaF</fullName>
    </submittedName>
</protein>
<dbReference type="EMBL" id="MDJY01000056">
    <property type="protein sequence ID" value="OUE20312.1"/>
    <property type="molecule type" value="Genomic_DNA"/>
</dbReference>
<accession>A0A251Y7R5</accession>
<dbReference type="InterPro" id="IPR051531">
    <property type="entry name" value="N-acetyltransferase"/>
</dbReference>
<reference evidence="2 3" key="1">
    <citation type="submission" date="2016-08" db="EMBL/GenBank/DDBJ databases">
        <title>Genome sequence of Clavibacter michiganensis spp strain CFBP8017.</title>
        <authorList>
            <person name="Thapa S.P."/>
            <person name="Coaker G."/>
            <person name="Jacques M.-A."/>
        </authorList>
    </citation>
    <scope>NUCLEOTIDE SEQUENCE [LARGE SCALE GENOMIC DNA]</scope>
    <source>
        <strain evidence="2">CFBP8017</strain>
    </source>
</reference>
<keyword evidence="2" id="KW-0808">Transferase</keyword>
<dbReference type="RefSeq" id="WP_241534937.1">
    <property type="nucleotide sequence ID" value="NZ_MDJY01000056.1"/>
</dbReference>
<sequence length="211" mass="24079">MRPRILRGPRLDAPLRMTDPVRTERLVLRPYTADDLDDFADIQRRPEVVEYMFWPLRDRAASKRHLADRRRKTRLEQGHDFLGLAVELPDEPSLNPRASSGRVVGDVSLLLRNVPSRQLEVGWVMNPDFAGRGYATEASRALIDIAFRRAGAHRVVAQLDARNSSSARMAERLGMRLEGRFREEHLVKGEWVDSLYYAVLADEWAATPPAP</sequence>
<dbReference type="PANTHER" id="PTHR43792:SF1">
    <property type="entry name" value="N-ACETYLTRANSFERASE DOMAIN-CONTAINING PROTEIN"/>
    <property type="match status" value="1"/>
</dbReference>
<feature type="domain" description="N-acetyltransferase" evidence="1">
    <location>
        <begin position="26"/>
        <end position="202"/>
    </location>
</feature>